<dbReference type="AlphaFoldDB" id="A0A7D5V8K9"/>
<evidence type="ECO:0000313" key="2">
    <source>
        <dbReference type="EMBL" id="QLI80779.1"/>
    </source>
</evidence>
<feature type="transmembrane region" description="Helical" evidence="1">
    <location>
        <begin position="6"/>
        <end position="32"/>
    </location>
</feature>
<dbReference type="InterPro" id="IPR055762">
    <property type="entry name" value="DUF7338"/>
</dbReference>
<accession>A0A7D5V8K9</accession>
<keyword evidence="3" id="KW-1185">Reference proteome</keyword>
<dbReference type="Pfam" id="PF24027">
    <property type="entry name" value="DUF7338"/>
    <property type="match status" value="1"/>
</dbReference>
<name>A0A7D5V8K9_9NEIS</name>
<evidence type="ECO:0000256" key="1">
    <source>
        <dbReference type="SAM" id="Phobius"/>
    </source>
</evidence>
<dbReference type="KEGG" id="cfon:HZU75_04130"/>
<dbReference type="Proteomes" id="UP000510822">
    <property type="component" value="Chromosome"/>
</dbReference>
<keyword evidence="1" id="KW-0812">Transmembrane</keyword>
<organism evidence="2 3">
    <name type="scientific">Chitinibacter fontanus</name>
    <dbReference type="NCBI Taxonomy" id="1737446"/>
    <lineage>
        <taxon>Bacteria</taxon>
        <taxon>Pseudomonadati</taxon>
        <taxon>Pseudomonadota</taxon>
        <taxon>Betaproteobacteria</taxon>
        <taxon>Neisseriales</taxon>
        <taxon>Chitinibacteraceae</taxon>
        <taxon>Chitinibacter</taxon>
    </lineage>
</organism>
<dbReference type="EMBL" id="CP058952">
    <property type="protein sequence ID" value="QLI80779.1"/>
    <property type="molecule type" value="Genomic_DNA"/>
</dbReference>
<dbReference type="RefSeq" id="WP_180307913.1">
    <property type="nucleotide sequence ID" value="NZ_CP058952.1"/>
</dbReference>
<keyword evidence="1" id="KW-0472">Membrane</keyword>
<protein>
    <submittedName>
        <fullName evidence="2">Uncharacterized protein</fullName>
    </submittedName>
</protein>
<reference evidence="2 3" key="1">
    <citation type="journal article" date="2016" name="Int. J. Syst. Evol. Microbiol.">
        <title>Chitinibacter fontanus sp. nov., isolated from a spring.</title>
        <authorList>
            <person name="Sheu S.Y."/>
            <person name="Li Y.S."/>
            <person name="Young C.C."/>
            <person name="Chen W.M."/>
        </authorList>
    </citation>
    <scope>NUCLEOTIDE SEQUENCE [LARGE SCALE GENOMIC DNA]</scope>
    <source>
        <strain evidence="2 3">STM-7</strain>
    </source>
</reference>
<gene>
    <name evidence="2" type="ORF">HZU75_04130</name>
</gene>
<proteinExistence type="predicted"/>
<sequence>MWLVVLWPLLALLDLGFTVLAMLLAPLIALFVRSDGYLPRWLWWFQTPDSRMDGCNGDANFCATHRPCWWTYVLWQWRNPCAGFSHWLGLVFDRPMIRQWGTAGEIGRLPVFRPGWHFRWVVDVRGRRAFEFAATWPSLFGRCWNIRIGYKLGNLYRDPTERIPIVHRCNPLSKRGPLPDSPAKAGFFTPWGG</sequence>
<evidence type="ECO:0000313" key="3">
    <source>
        <dbReference type="Proteomes" id="UP000510822"/>
    </source>
</evidence>
<keyword evidence="1" id="KW-1133">Transmembrane helix</keyword>